<dbReference type="OrthoDB" id="7363684at2"/>
<dbReference type="InterPro" id="IPR045471">
    <property type="entry name" value="DUF6494"/>
</dbReference>
<dbReference type="Proteomes" id="UP000249605">
    <property type="component" value="Chromosome"/>
</dbReference>
<reference evidence="1 2" key="1">
    <citation type="journal article" date="2019" name="Int. J. Syst. Evol. Microbiol.">
        <title>Azospirillum ramasamyi sp. nov., a novel diazotrophic bacterium isolated from fermented bovine products.</title>
        <authorList>
            <person name="Anandham R."/>
            <person name="Heo J."/>
            <person name="Krishnamoorthy R."/>
            <person name="SenthilKumar M."/>
            <person name="Gopal N.O."/>
            <person name="Kim S.J."/>
            <person name="Kwon S.W."/>
        </authorList>
    </citation>
    <scope>NUCLEOTIDE SEQUENCE [LARGE SCALE GENOMIC DNA]</scope>
    <source>
        <strain evidence="1 2">M2T2B2</strain>
    </source>
</reference>
<dbReference type="EMBL" id="CP029829">
    <property type="protein sequence ID" value="AWU93994.1"/>
    <property type="molecule type" value="Genomic_DNA"/>
</dbReference>
<proteinExistence type="predicted"/>
<name>A0A2U9S314_9PROT</name>
<dbReference type="KEGG" id="azm:DM194_06790"/>
<evidence type="ECO:0000313" key="2">
    <source>
        <dbReference type="Proteomes" id="UP000249605"/>
    </source>
</evidence>
<evidence type="ECO:0000313" key="1">
    <source>
        <dbReference type="EMBL" id="AWU93994.1"/>
    </source>
</evidence>
<dbReference type="AlphaFoldDB" id="A0A2U9S314"/>
<dbReference type="RefSeq" id="WP_111066526.1">
    <property type="nucleotide sequence ID" value="NZ_CP029829.1"/>
</dbReference>
<gene>
    <name evidence="1" type="ORF">DM194_06790</name>
</gene>
<sequence length="88" mass="9165">MDNETFNLDLRKFLKQVGVTSQREIELAVGRALAEGRLDGLASLPVRVVLTVDAIGLTHEVPGTLLLEASQGGDQAADQAVRPGGAAG</sequence>
<protein>
    <submittedName>
        <fullName evidence="1">Uncharacterized protein</fullName>
    </submittedName>
</protein>
<accession>A0A2U9S314</accession>
<organism evidence="1 2">
    <name type="scientific">Azospirillum ramasamyi</name>
    <dbReference type="NCBI Taxonomy" id="682998"/>
    <lineage>
        <taxon>Bacteria</taxon>
        <taxon>Pseudomonadati</taxon>
        <taxon>Pseudomonadota</taxon>
        <taxon>Alphaproteobacteria</taxon>
        <taxon>Rhodospirillales</taxon>
        <taxon>Azospirillaceae</taxon>
        <taxon>Azospirillum</taxon>
    </lineage>
</organism>
<dbReference type="Pfam" id="PF20104">
    <property type="entry name" value="DUF6494"/>
    <property type="match status" value="1"/>
</dbReference>
<keyword evidence="2" id="KW-1185">Reference proteome</keyword>